<feature type="domain" description="Myb-like" evidence="1">
    <location>
        <begin position="214"/>
        <end position="258"/>
    </location>
</feature>
<dbReference type="Proteomes" id="UP000708208">
    <property type="component" value="Unassembled WGS sequence"/>
</dbReference>
<accession>A0A8J2NSQ6</accession>
<name>A0A8J2NSQ6_9HEXA</name>
<dbReference type="PROSITE" id="PS50090">
    <property type="entry name" value="MYB_LIKE"/>
    <property type="match status" value="1"/>
</dbReference>
<evidence type="ECO:0000313" key="3">
    <source>
        <dbReference type="Proteomes" id="UP000708208"/>
    </source>
</evidence>
<evidence type="ECO:0000259" key="1">
    <source>
        <dbReference type="PROSITE" id="PS50090"/>
    </source>
</evidence>
<evidence type="ECO:0000313" key="2">
    <source>
        <dbReference type="EMBL" id="CAG7681979.1"/>
    </source>
</evidence>
<gene>
    <name evidence="2" type="ORF">AFUS01_LOCUS2873</name>
</gene>
<keyword evidence="3" id="KW-1185">Reference proteome</keyword>
<dbReference type="EMBL" id="CAJVCH010016835">
    <property type="protein sequence ID" value="CAG7681979.1"/>
    <property type="molecule type" value="Genomic_DNA"/>
</dbReference>
<sequence length="472" mass="55021">MSLHTSKNCTAEDCQRLWETVVLPNLKHQKQKMGLNDIQKLMALVKIWGDRSWDAVASGMGRGYSAFQCFSAYEYFSPGEIDTTTRDQIRHNETQLGVYKFNKVVKLGNEFLSNITKEKFANLACQVTGVLVDAPNIPLQTMAEHYNRFSNPDVQKRTFKLVEDLLLLVCMVKMRAYLIQDKSFAPLRYYLPWRFVSTWACRADIIFGRKTAVWSREEDLKLLQYAANKQKFDWKLFSLKLGPDKNRKNTRGRYVRLQERLRYESFDNIRQEYEKQDRNCAAYTSFPKYIKPLQDVLNFPQSEVPSYEQLCHSPDDTILWNYLQSFDKIIIEETLRDLKEVAVHAEQFLKLPNEKQLAYPHEKSKPIDRRKFVRGDSASTASAIHLRKVALKPKEEVENLTTFQMEVYSHFECFKAKSVKTRTERKYLPSVSELLKMAEIHSILCPPKSKVNKENPTDGVTLDDNGYPILDT</sequence>
<dbReference type="AlphaFoldDB" id="A0A8J2NSQ6"/>
<dbReference type="OrthoDB" id="2143914at2759"/>
<organism evidence="2 3">
    <name type="scientific">Allacma fusca</name>
    <dbReference type="NCBI Taxonomy" id="39272"/>
    <lineage>
        <taxon>Eukaryota</taxon>
        <taxon>Metazoa</taxon>
        <taxon>Ecdysozoa</taxon>
        <taxon>Arthropoda</taxon>
        <taxon>Hexapoda</taxon>
        <taxon>Collembola</taxon>
        <taxon>Symphypleona</taxon>
        <taxon>Sminthuridae</taxon>
        <taxon>Allacma</taxon>
    </lineage>
</organism>
<protein>
    <recommendedName>
        <fullName evidence="1">Myb-like domain-containing protein</fullName>
    </recommendedName>
</protein>
<comment type="caution">
    <text evidence="2">The sequence shown here is derived from an EMBL/GenBank/DDBJ whole genome shotgun (WGS) entry which is preliminary data.</text>
</comment>
<reference evidence="2" key="1">
    <citation type="submission" date="2021-06" db="EMBL/GenBank/DDBJ databases">
        <authorList>
            <person name="Hodson N. C."/>
            <person name="Mongue J. A."/>
            <person name="Jaron S. K."/>
        </authorList>
    </citation>
    <scope>NUCLEOTIDE SEQUENCE</scope>
</reference>
<proteinExistence type="predicted"/>
<dbReference type="InterPro" id="IPR001005">
    <property type="entry name" value="SANT/Myb"/>
</dbReference>